<evidence type="ECO:0000313" key="3">
    <source>
        <dbReference type="Proteomes" id="UP001177003"/>
    </source>
</evidence>
<sequence length="118" mass="13514">MLNNPHILFNDGMVKYFLLGEEIARKQLLQGATDKGKLDAIFVLGMMLMAEGGERKQEALIMLNNAYINTRRSWNLRHTCYKVQIHLVRRLKQIQFHGLHKSCAKHPSMGSYGITVTT</sequence>
<keyword evidence="3" id="KW-1185">Reference proteome</keyword>
<evidence type="ECO:0000313" key="2">
    <source>
        <dbReference type="EMBL" id="CAI9276627.1"/>
    </source>
</evidence>
<evidence type="ECO:0000259" key="1">
    <source>
        <dbReference type="Pfam" id="PF23310"/>
    </source>
</evidence>
<dbReference type="AlphaFoldDB" id="A0AA36DZS2"/>
<dbReference type="Proteomes" id="UP001177003">
    <property type="component" value="Chromosome 3"/>
</dbReference>
<dbReference type="InterPro" id="IPR057136">
    <property type="entry name" value="At2g35280_TPR_dom"/>
</dbReference>
<name>A0AA36DZS2_LACSI</name>
<protein>
    <recommendedName>
        <fullName evidence="1">At2g35280-like TPR domain-containing protein</fullName>
    </recommendedName>
</protein>
<accession>A0AA36DZS2</accession>
<gene>
    <name evidence="2" type="ORF">LSALG_LOCUS16596</name>
</gene>
<dbReference type="EMBL" id="OX465079">
    <property type="protein sequence ID" value="CAI9276627.1"/>
    <property type="molecule type" value="Genomic_DNA"/>
</dbReference>
<feature type="domain" description="At2g35280-like TPR" evidence="1">
    <location>
        <begin position="3"/>
        <end position="69"/>
    </location>
</feature>
<reference evidence="2" key="1">
    <citation type="submission" date="2023-04" db="EMBL/GenBank/DDBJ databases">
        <authorList>
            <person name="Vijverberg K."/>
            <person name="Xiong W."/>
            <person name="Schranz E."/>
        </authorList>
    </citation>
    <scope>NUCLEOTIDE SEQUENCE</scope>
</reference>
<organism evidence="2 3">
    <name type="scientific">Lactuca saligna</name>
    <name type="common">Willowleaf lettuce</name>
    <dbReference type="NCBI Taxonomy" id="75948"/>
    <lineage>
        <taxon>Eukaryota</taxon>
        <taxon>Viridiplantae</taxon>
        <taxon>Streptophyta</taxon>
        <taxon>Embryophyta</taxon>
        <taxon>Tracheophyta</taxon>
        <taxon>Spermatophyta</taxon>
        <taxon>Magnoliopsida</taxon>
        <taxon>eudicotyledons</taxon>
        <taxon>Gunneridae</taxon>
        <taxon>Pentapetalae</taxon>
        <taxon>asterids</taxon>
        <taxon>campanulids</taxon>
        <taxon>Asterales</taxon>
        <taxon>Asteraceae</taxon>
        <taxon>Cichorioideae</taxon>
        <taxon>Cichorieae</taxon>
        <taxon>Lactucinae</taxon>
        <taxon>Lactuca</taxon>
    </lineage>
</organism>
<dbReference type="Pfam" id="PF23310">
    <property type="entry name" value="TPR_27"/>
    <property type="match status" value="1"/>
</dbReference>
<proteinExistence type="predicted"/>